<dbReference type="InterPro" id="IPR043128">
    <property type="entry name" value="Rev_trsase/Diguanyl_cyclase"/>
</dbReference>
<dbReference type="Pfam" id="PF00990">
    <property type="entry name" value="GGDEF"/>
    <property type="match status" value="1"/>
</dbReference>
<dbReference type="CDD" id="cd01949">
    <property type="entry name" value="GGDEF"/>
    <property type="match status" value="1"/>
</dbReference>
<dbReference type="SMART" id="SM00267">
    <property type="entry name" value="GGDEF"/>
    <property type="match status" value="1"/>
</dbReference>
<protein>
    <recommendedName>
        <fullName evidence="1">diguanylate cyclase</fullName>
        <ecNumber evidence="1">2.7.7.65</ecNumber>
    </recommendedName>
</protein>
<evidence type="ECO:0000313" key="5">
    <source>
        <dbReference type="EMBL" id="MFD2207844.1"/>
    </source>
</evidence>
<evidence type="ECO:0000256" key="1">
    <source>
        <dbReference type="ARBA" id="ARBA00012528"/>
    </source>
</evidence>
<dbReference type="GO" id="GO:0052621">
    <property type="term" value="F:diguanylate cyclase activity"/>
    <property type="evidence" value="ECO:0007669"/>
    <property type="project" value="UniProtKB-EC"/>
</dbReference>
<dbReference type="PANTHER" id="PTHR45138:SF9">
    <property type="entry name" value="DIGUANYLATE CYCLASE DGCM-RELATED"/>
    <property type="match status" value="1"/>
</dbReference>
<evidence type="ECO:0000313" key="6">
    <source>
        <dbReference type="Proteomes" id="UP001597294"/>
    </source>
</evidence>
<dbReference type="InterPro" id="IPR000160">
    <property type="entry name" value="GGDEF_dom"/>
</dbReference>
<evidence type="ECO:0000259" key="4">
    <source>
        <dbReference type="PROSITE" id="PS50887"/>
    </source>
</evidence>
<dbReference type="InterPro" id="IPR029787">
    <property type="entry name" value="Nucleotide_cyclase"/>
</dbReference>
<dbReference type="InterPro" id="IPR050469">
    <property type="entry name" value="Diguanylate_Cyclase"/>
</dbReference>
<organism evidence="5 6">
    <name type="scientific">Kiloniella antarctica</name>
    <dbReference type="NCBI Taxonomy" id="1550907"/>
    <lineage>
        <taxon>Bacteria</taxon>
        <taxon>Pseudomonadati</taxon>
        <taxon>Pseudomonadota</taxon>
        <taxon>Alphaproteobacteria</taxon>
        <taxon>Rhodospirillales</taxon>
        <taxon>Kiloniellaceae</taxon>
        <taxon>Kiloniella</taxon>
    </lineage>
</organism>
<keyword evidence="5" id="KW-0808">Transferase</keyword>
<proteinExistence type="predicted"/>
<evidence type="ECO:0000256" key="3">
    <source>
        <dbReference type="SAM" id="Coils"/>
    </source>
</evidence>
<evidence type="ECO:0000256" key="2">
    <source>
        <dbReference type="ARBA" id="ARBA00034247"/>
    </source>
</evidence>
<dbReference type="EC" id="2.7.7.65" evidence="1"/>
<dbReference type="Proteomes" id="UP001597294">
    <property type="component" value="Unassembled WGS sequence"/>
</dbReference>
<comment type="caution">
    <text evidence="5">The sequence shown here is derived from an EMBL/GenBank/DDBJ whole genome shotgun (WGS) entry which is preliminary data.</text>
</comment>
<feature type="domain" description="GGDEF" evidence="4">
    <location>
        <begin position="207"/>
        <end position="342"/>
    </location>
</feature>
<keyword evidence="5" id="KW-0548">Nucleotidyltransferase</keyword>
<accession>A0ABW5BQG9</accession>
<dbReference type="RefSeq" id="WP_380254892.1">
    <property type="nucleotide sequence ID" value="NZ_JBHUII010000013.1"/>
</dbReference>
<keyword evidence="6" id="KW-1185">Reference proteome</keyword>
<dbReference type="EMBL" id="JBHUII010000013">
    <property type="protein sequence ID" value="MFD2207844.1"/>
    <property type="molecule type" value="Genomic_DNA"/>
</dbReference>
<dbReference type="PROSITE" id="PS50887">
    <property type="entry name" value="GGDEF"/>
    <property type="match status" value="1"/>
</dbReference>
<keyword evidence="3" id="KW-0175">Coiled coil</keyword>
<name>A0ABW5BQG9_9PROT</name>
<comment type="catalytic activity">
    <reaction evidence="2">
        <text>2 GTP = 3',3'-c-di-GMP + 2 diphosphate</text>
        <dbReference type="Rhea" id="RHEA:24898"/>
        <dbReference type="ChEBI" id="CHEBI:33019"/>
        <dbReference type="ChEBI" id="CHEBI:37565"/>
        <dbReference type="ChEBI" id="CHEBI:58805"/>
        <dbReference type="EC" id="2.7.7.65"/>
    </reaction>
</comment>
<gene>
    <name evidence="5" type="ORF">ACFSKO_19690</name>
</gene>
<dbReference type="SUPFAM" id="SSF55073">
    <property type="entry name" value="Nucleotide cyclase"/>
    <property type="match status" value="1"/>
</dbReference>
<dbReference type="NCBIfam" id="TIGR00254">
    <property type="entry name" value="GGDEF"/>
    <property type="match status" value="1"/>
</dbReference>
<reference evidence="6" key="1">
    <citation type="journal article" date="2019" name="Int. J. Syst. Evol. Microbiol.">
        <title>The Global Catalogue of Microorganisms (GCM) 10K type strain sequencing project: providing services to taxonomists for standard genome sequencing and annotation.</title>
        <authorList>
            <consortium name="The Broad Institute Genomics Platform"/>
            <consortium name="The Broad Institute Genome Sequencing Center for Infectious Disease"/>
            <person name="Wu L."/>
            <person name="Ma J."/>
        </authorList>
    </citation>
    <scope>NUCLEOTIDE SEQUENCE [LARGE SCALE GENOMIC DNA]</scope>
    <source>
        <strain evidence="6">CGMCC 4.7192</strain>
    </source>
</reference>
<feature type="coiled-coil region" evidence="3">
    <location>
        <begin position="135"/>
        <end position="176"/>
    </location>
</feature>
<dbReference type="Gene3D" id="3.30.70.270">
    <property type="match status" value="1"/>
</dbReference>
<dbReference type="PANTHER" id="PTHR45138">
    <property type="entry name" value="REGULATORY COMPONENTS OF SENSORY TRANSDUCTION SYSTEM"/>
    <property type="match status" value="1"/>
</dbReference>
<sequence length="342" mass="38488">MLVADTFANAQEYAEKAHAIMAQRGIPAAPSNYTIWYDYVSGKNPSLTSAIDEIIQKDGLFSAEISKDLYEKFYLVEQQDEHIHEAGIKLQETLKHVVEQITVAGSDTENYGNKITDLATDLSDQDDSETLKKFVAEIVQETASITEKNKALQNQLQQSSKEINNLQENLEKVKIESLTDALTEIGNRKQFDLKLVEESKIATIEDTELCLLMMDIDHFKKFNDTYGHRVGDEVLKVVARHLKSAVKGQDTPARYGGEEFICLLPNTSIHDAESLANQVREKISKQVLKNKKTGQEFGRITLSIGVSKHVRGESLEGFVQRADEALYRAKDQGRNRVIKEII</sequence>